<keyword evidence="2" id="KW-1185">Reference proteome</keyword>
<protein>
    <submittedName>
        <fullName evidence="1">Uncharacterized protein</fullName>
    </submittedName>
</protein>
<dbReference type="AlphaFoldDB" id="A0A9W9D723"/>
<proteinExistence type="predicted"/>
<dbReference type="EMBL" id="JAPEVA010000032">
    <property type="protein sequence ID" value="KAJ4405735.1"/>
    <property type="molecule type" value="Genomic_DNA"/>
</dbReference>
<name>A0A9W9D723_9PLEO</name>
<organism evidence="1 2">
    <name type="scientific">Didymella pomorum</name>
    <dbReference type="NCBI Taxonomy" id="749634"/>
    <lineage>
        <taxon>Eukaryota</taxon>
        <taxon>Fungi</taxon>
        <taxon>Dikarya</taxon>
        <taxon>Ascomycota</taxon>
        <taxon>Pezizomycotina</taxon>
        <taxon>Dothideomycetes</taxon>
        <taxon>Pleosporomycetidae</taxon>
        <taxon>Pleosporales</taxon>
        <taxon>Pleosporineae</taxon>
        <taxon>Didymellaceae</taxon>
        <taxon>Didymella</taxon>
    </lineage>
</organism>
<comment type="caution">
    <text evidence="1">The sequence shown here is derived from an EMBL/GenBank/DDBJ whole genome shotgun (WGS) entry which is preliminary data.</text>
</comment>
<sequence length="257" mass="28672">MAPNIHPNNPKVVVPYICGILKRMHCTDRLGPKGIQSSEDLFIGIGYDKADCYMGLIVNAPGARAVMAVFEGDRMQIGRKMEIKPELAIEELRSRFAAAVDRKYEELEKKKNINMASTYPPTQSESTGVNLLDRLCQLATTHSSPISPSQIAIGISCHLLPSPCTAARTTYTVSSFYLPYGIGGLDRYTFLLFPIITAYHPAKNASTVIRFDEKEGNEEDTFQRNIFQYPGRLVIEEEHVVQYSEDVTMTVYALILA</sequence>
<dbReference type="OrthoDB" id="3936278at2759"/>
<reference evidence="1" key="1">
    <citation type="submission" date="2022-10" db="EMBL/GenBank/DDBJ databases">
        <title>Tapping the CABI collections for fungal endophytes: first genome assemblies for Collariella, Neodidymelliopsis, Ascochyta clinopodiicola, Didymella pomorum, Didymosphaeria variabile, Neocosmospora piperis and Neocucurbitaria cava.</title>
        <authorList>
            <person name="Hill R."/>
        </authorList>
    </citation>
    <scope>NUCLEOTIDE SEQUENCE</scope>
    <source>
        <strain evidence="1">IMI 355091</strain>
    </source>
</reference>
<accession>A0A9W9D723</accession>
<gene>
    <name evidence="1" type="ORF">N0V91_005042</name>
</gene>
<evidence type="ECO:0000313" key="1">
    <source>
        <dbReference type="EMBL" id="KAJ4405735.1"/>
    </source>
</evidence>
<evidence type="ECO:0000313" key="2">
    <source>
        <dbReference type="Proteomes" id="UP001140510"/>
    </source>
</evidence>
<dbReference type="Proteomes" id="UP001140510">
    <property type="component" value="Unassembled WGS sequence"/>
</dbReference>